<evidence type="ECO:0000256" key="3">
    <source>
        <dbReference type="PROSITE-ProRule" id="PRU00023"/>
    </source>
</evidence>
<dbReference type="STRING" id="283909.R7U8U2"/>
<dbReference type="PROSITE" id="PS50088">
    <property type="entry name" value="ANK_REPEAT"/>
    <property type="match status" value="1"/>
</dbReference>
<dbReference type="InterPro" id="IPR036770">
    <property type="entry name" value="Ankyrin_rpt-contain_sf"/>
</dbReference>
<feature type="repeat" description="ANK" evidence="3">
    <location>
        <begin position="59"/>
        <end position="91"/>
    </location>
</feature>
<dbReference type="PANTHER" id="PTHR24201">
    <property type="entry name" value="ANK_REP_REGION DOMAIN-CONTAINING PROTEIN"/>
    <property type="match status" value="1"/>
</dbReference>
<feature type="non-terminal residue" evidence="4">
    <location>
        <position position="117"/>
    </location>
</feature>
<keyword evidence="6" id="KW-1185">Reference proteome</keyword>
<evidence type="ECO:0000313" key="4">
    <source>
        <dbReference type="EMBL" id="ELU02541.1"/>
    </source>
</evidence>
<proteinExistence type="predicted"/>
<dbReference type="SMART" id="SM00248">
    <property type="entry name" value="ANK"/>
    <property type="match status" value="2"/>
</dbReference>
<evidence type="ECO:0000313" key="6">
    <source>
        <dbReference type="Proteomes" id="UP000014760"/>
    </source>
</evidence>
<dbReference type="OMA" id="GHDVWAH"/>
<dbReference type="EMBL" id="AMQN01008773">
    <property type="status" value="NOT_ANNOTATED_CDS"/>
    <property type="molecule type" value="Genomic_DNA"/>
</dbReference>
<dbReference type="EMBL" id="KB303931">
    <property type="protein sequence ID" value="ELU02541.1"/>
    <property type="molecule type" value="Genomic_DNA"/>
</dbReference>
<keyword evidence="2 3" id="KW-0040">ANK repeat</keyword>
<gene>
    <name evidence="4" type="ORF">CAPTEDRAFT_76451</name>
</gene>
<reference evidence="4 6" key="2">
    <citation type="journal article" date="2013" name="Nature">
        <title>Insights into bilaterian evolution from three spiralian genomes.</title>
        <authorList>
            <person name="Simakov O."/>
            <person name="Marletaz F."/>
            <person name="Cho S.J."/>
            <person name="Edsinger-Gonzales E."/>
            <person name="Havlak P."/>
            <person name="Hellsten U."/>
            <person name="Kuo D.H."/>
            <person name="Larsson T."/>
            <person name="Lv J."/>
            <person name="Arendt D."/>
            <person name="Savage R."/>
            <person name="Osoegawa K."/>
            <person name="de Jong P."/>
            <person name="Grimwood J."/>
            <person name="Chapman J.A."/>
            <person name="Shapiro H."/>
            <person name="Aerts A."/>
            <person name="Otillar R.P."/>
            <person name="Terry A.Y."/>
            <person name="Boore J.L."/>
            <person name="Grigoriev I.V."/>
            <person name="Lindberg D.R."/>
            <person name="Seaver E.C."/>
            <person name="Weisblat D.A."/>
            <person name="Putnam N.H."/>
            <person name="Rokhsar D.S."/>
        </authorList>
    </citation>
    <scope>NUCLEOTIDE SEQUENCE</scope>
    <source>
        <strain evidence="4 6">I ESC-2004</strain>
    </source>
</reference>
<accession>R7U8U2</accession>
<dbReference type="OrthoDB" id="10071127at2759"/>
<organism evidence="4">
    <name type="scientific">Capitella teleta</name>
    <name type="common">Polychaete worm</name>
    <dbReference type="NCBI Taxonomy" id="283909"/>
    <lineage>
        <taxon>Eukaryota</taxon>
        <taxon>Metazoa</taxon>
        <taxon>Spiralia</taxon>
        <taxon>Lophotrochozoa</taxon>
        <taxon>Annelida</taxon>
        <taxon>Polychaeta</taxon>
        <taxon>Sedentaria</taxon>
        <taxon>Scolecida</taxon>
        <taxon>Capitellidae</taxon>
        <taxon>Capitella</taxon>
    </lineage>
</organism>
<keyword evidence="1" id="KW-0677">Repeat</keyword>
<reference evidence="6" key="1">
    <citation type="submission" date="2012-12" db="EMBL/GenBank/DDBJ databases">
        <authorList>
            <person name="Hellsten U."/>
            <person name="Grimwood J."/>
            <person name="Chapman J.A."/>
            <person name="Shapiro H."/>
            <person name="Aerts A."/>
            <person name="Otillar R.P."/>
            <person name="Terry A.Y."/>
            <person name="Boore J.L."/>
            <person name="Simakov O."/>
            <person name="Marletaz F."/>
            <person name="Cho S.-J."/>
            <person name="Edsinger-Gonzales E."/>
            <person name="Havlak P."/>
            <person name="Kuo D.-H."/>
            <person name="Larsson T."/>
            <person name="Lv J."/>
            <person name="Arendt D."/>
            <person name="Savage R."/>
            <person name="Osoegawa K."/>
            <person name="de Jong P."/>
            <person name="Lindberg D.R."/>
            <person name="Seaver E.C."/>
            <person name="Weisblat D.A."/>
            <person name="Putnam N.H."/>
            <person name="Grigoriev I.V."/>
            <person name="Rokhsar D.S."/>
        </authorList>
    </citation>
    <scope>NUCLEOTIDE SEQUENCE</scope>
    <source>
        <strain evidence="6">I ESC-2004</strain>
    </source>
</reference>
<dbReference type="PANTHER" id="PTHR24201:SF15">
    <property type="entry name" value="ANKYRIN REPEAT DOMAIN-CONTAINING PROTEIN 66"/>
    <property type="match status" value="1"/>
</dbReference>
<dbReference type="InterPro" id="IPR002110">
    <property type="entry name" value="Ankyrin_rpt"/>
</dbReference>
<evidence type="ECO:0000313" key="5">
    <source>
        <dbReference type="EnsemblMetazoa" id="CapteP76451"/>
    </source>
</evidence>
<evidence type="ECO:0000256" key="1">
    <source>
        <dbReference type="ARBA" id="ARBA00022737"/>
    </source>
</evidence>
<dbReference type="Proteomes" id="UP000014760">
    <property type="component" value="Unassembled WGS sequence"/>
</dbReference>
<reference evidence="5" key="3">
    <citation type="submission" date="2015-06" db="UniProtKB">
        <authorList>
            <consortium name="EnsemblMetazoa"/>
        </authorList>
    </citation>
    <scope>IDENTIFICATION</scope>
</reference>
<evidence type="ECO:0000256" key="2">
    <source>
        <dbReference type="ARBA" id="ARBA00023043"/>
    </source>
</evidence>
<name>R7U8U2_CAPTE</name>
<dbReference type="Gene3D" id="1.25.40.20">
    <property type="entry name" value="Ankyrin repeat-containing domain"/>
    <property type="match status" value="1"/>
</dbReference>
<dbReference type="PROSITE" id="PS50297">
    <property type="entry name" value="ANK_REP_REGION"/>
    <property type="match status" value="1"/>
</dbReference>
<dbReference type="AlphaFoldDB" id="R7U8U2"/>
<dbReference type="HOGENOM" id="CLU_000134_18_9_1"/>
<protein>
    <submittedName>
        <fullName evidence="4 5">Uncharacterized protein</fullName>
    </submittedName>
</protein>
<dbReference type="Pfam" id="PF12796">
    <property type="entry name" value="Ank_2"/>
    <property type="match status" value="1"/>
</dbReference>
<dbReference type="EnsemblMetazoa" id="CapteT76451">
    <property type="protein sequence ID" value="CapteP76451"/>
    <property type="gene ID" value="CapteG76451"/>
</dbReference>
<feature type="non-terminal residue" evidence="4">
    <location>
        <position position="1"/>
    </location>
</feature>
<dbReference type="InterPro" id="IPR050776">
    <property type="entry name" value="Ank_Repeat/CDKN_Inhibitor"/>
</dbReference>
<dbReference type="SUPFAM" id="SSF48403">
    <property type="entry name" value="Ankyrin repeat"/>
    <property type="match status" value="1"/>
</dbReference>
<sequence length="117" mass="12903">VENGDYEFVQEILQSGLDPNCRGDPVREPLLHIAARDNRVGIVFLLVLFGSDCNVTNGVGETSLHIAARFGFVDLVHALIEGGSEREHRNREGKTALDIAQEEGHDAVVEILERRIS</sequence>